<feature type="compositionally biased region" description="Basic and acidic residues" evidence="3">
    <location>
        <begin position="825"/>
        <end position="837"/>
    </location>
</feature>
<dbReference type="EMBL" id="KK116229">
    <property type="protein sequence ID" value="KFM67138.1"/>
    <property type="molecule type" value="Genomic_DNA"/>
</dbReference>
<keyword evidence="2" id="KW-0539">Nucleus</keyword>
<dbReference type="Pfam" id="PF03735">
    <property type="entry name" value="ENT"/>
    <property type="match status" value="1"/>
</dbReference>
<evidence type="ECO:0000256" key="3">
    <source>
        <dbReference type="SAM" id="MobiDB-lite"/>
    </source>
</evidence>
<feature type="region of interest" description="Disordered" evidence="3">
    <location>
        <begin position="302"/>
        <end position="419"/>
    </location>
</feature>
<feature type="non-terminal residue" evidence="5">
    <location>
        <position position="848"/>
    </location>
</feature>
<dbReference type="Gene3D" id="1.10.1240.40">
    <property type="entry name" value="ENT domain"/>
    <property type="match status" value="1"/>
</dbReference>
<dbReference type="STRING" id="407821.A0A087TPU9"/>
<feature type="compositionally biased region" description="Basic and acidic residues" evidence="3">
    <location>
        <begin position="763"/>
        <end position="787"/>
    </location>
</feature>
<dbReference type="Proteomes" id="UP000054359">
    <property type="component" value="Unassembled WGS sequence"/>
</dbReference>
<dbReference type="SUPFAM" id="SSF158639">
    <property type="entry name" value="ENT-like"/>
    <property type="match status" value="1"/>
</dbReference>
<feature type="region of interest" description="Disordered" evidence="3">
    <location>
        <begin position="758"/>
        <end position="848"/>
    </location>
</feature>
<dbReference type="OrthoDB" id="10035579at2759"/>
<dbReference type="InterPro" id="IPR033482">
    <property type="entry name" value="EMSY"/>
</dbReference>
<evidence type="ECO:0000313" key="6">
    <source>
        <dbReference type="Proteomes" id="UP000054359"/>
    </source>
</evidence>
<dbReference type="PANTHER" id="PTHR16500:SF3">
    <property type="entry name" value="BRCA2-INTERACTING TRANSCRIPTIONAL REPRESSOR EMSY"/>
    <property type="match status" value="1"/>
</dbReference>
<dbReference type="OMA" id="GTETMAC"/>
<dbReference type="GO" id="GO:0005654">
    <property type="term" value="C:nucleoplasm"/>
    <property type="evidence" value="ECO:0007669"/>
    <property type="project" value="TreeGrafter"/>
</dbReference>
<evidence type="ECO:0000313" key="5">
    <source>
        <dbReference type="EMBL" id="KFM67138.1"/>
    </source>
</evidence>
<sequence length="848" mass="90261">MWPMYVDYSDDECRRVLRSLELEAYAAVVNAFRAQGALTKERKKLLQDLCFALSISIERHRAEIRRAVNDEHLNTIAERLSGPNTATEWAIEGRRLVPLMPRLAPQTAFTAIADSVANAQAAKNATLPLPGKTGCREMSNGGETMVSRKRKELPTDSTESPSKMSAPDNQYLNSLLPFESTNSSVPEPSQQPVSQSCESFPVTESVSQVSSCADFNAPKSMSVLTTCVTSASSPIKSSPKQVMLKSSSTVTTFSSFDQLSTNLLASRPTSLSSVVTTVAQEEQVSAVSDVKTSCELKTTMRLSPSVSSMKPLSSVTTVSTPCTSSATTERVPLTSASSPSSSNKFLTQIRPKTPGHGRQNVPSSLGLKLGPQPQISPRTLSPKSSNAKVKQENTTHSFFTKKPSPSVFSSPNLAESQAPQFPLPTVSETLATTKSPVAVSKSVTKTESPTVTSQQSNTKVTTVPKSFPKTSAYSSQYISRSLFSSASKGTAKSLPPVIFNVSSTSCTPLQTTTKTTGSIQSETGKPTPQLLPKSTNVGISHSLKLSTSNTQTIQYRNDGGMVRSARIVNISQPVGSRLPCAISPSAISALGLTSNLTSTALRVTLPAGTLSTSSSVRVSAAAKPNVIVVHKAQMWPRTQGAAVIMSSSGTLPKLSSDVVQETIALSQKEKSRPSSGKFAPRPIAPARPQSPAVSVATLKVPDTNLVPNPLVNKTSTSDSPVPSDNLISKSSESSNETQCKRNLLADIIEASGILLDNSSSEKSPVKKSDESRPEKELTYHQETDLKNTKSSKSCPSSESSVSTQESTNVTSRPVKEISDDALSSEMEKNVVDNKKQGDAQVESTEVCN</sequence>
<evidence type="ECO:0000259" key="4">
    <source>
        <dbReference type="PROSITE" id="PS51138"/>
    </source>
</evidence>
<dbReference type="PANTHER" id="PTHR16500">
    <property type="entry name" value="BRCA2-INTERACTING TRANSCRIPTIONAL REPRESSOR EMSY"/>
    <property type="match status" value="1"/>
</dbReference>
<dbReference type="PROSITE" id="PS51138">
    <property type="entry name" value="ENT"/>
    <property type="match status" value="1"/>
</dbReference>
<reference evidence="5 6" key="1">
    <citation type="submission" date="2013-11" db="EMBL/GenBank/DDBJ databases">
        <title>Genome sequencing of Stegodyphus mimosarum.</title>
        <authorList>
            <person name="Bechsgaard J."/>
        </authorList>
    </citation>
    <scope>NUCLEOTIDE SEQUENCE [LARGE SCALE GENOMIC DNA]</scope>
</reference>
<dbReference type="GO" id="GO:0006355">
    <property type="term" value="P:regulation of DNA-templated transcription"/>
    <property type="evidence" value="ECO:0007669"/>
    <property type="project" value="InterPro"/>
</dbReference>
<protein>
    <submittedName>
        <fullName evidence="5">Protein EMSY</fullName>
    </submittedName>
</protein>
<name>A0A087TPU9_STEMI</name>
<keyword evidence="6" id="KW-1185">Reference proteome</keyword>
<evidence type="ECO:0000256" key="1">
    <source>
        <dbReference type="ARBA" id="ARBA00004123"/>
    </source>
</evidence>
<organism evidence="5 6">
    <name type="scientific">Stegodyphus mimosarum</name>
    <name type="common">African social velvet spider</name>
    <dbReference type="NCBI Taxonomy" id="407821"/>
    <lineage>
        <taxon>Eukaryota</taxon>
        <taxon>Metazoa</taxon>
        <taxon>Ecdysozoa</taxon>
        <taxon>Arthropoda</taxon>
        <taxon>Chelicerata</taxon>
        <taxon>Arachnida</taxon>
        <taxon>Araneae</taxon>
        <taxon>Araneomorphae</taxon>
        <taxon>Entelegynae</taxon>
        <taxon>Eresoidea</taxon>
        <taxon>Eresidae</taxon>
        <taxon>Stegodyphus</taxon>
    </lineage>
</organism>
<evidence type="ECO:0000256" key="2">
    <source>
        <dbReference type="ARBA" id="ARBA00023242"/>
    </source>
</evidence>
<dbReference type="AlphaFoldDB" id="A0A087TPU9"/>
<comment type="subcellular location">
    <subcellularLocation>
        <location evidence="1">Nucleus</location>
    </subcellularLocation>
</comment>
<feature type="compositionally biased region" description="Polar residues" evidence="3">
    <location>
        <begin position="711"/>
        <end position="737"/>
    </location>
</feature>
<feature type="compositionally biased region" description="Polar residues" evidence="3">
    <location>
        <begin position="155"/>
        <end position="170"/>
    </location>
</feature>
<dbReference type="SMART" id="SM01191">
    <property type="entry name" value="ENT"/>
    <property type="match status" value="1"/>
</dbReference>
<accession>A0A087TPU9</accession>
<dbReference type="InterPro" id="IPR036142">
    <property type="entry name" value="ENT_dom-like_sf"/>
</dbReference>
<feature type="compositionally biased region" description="Polar residues" evidence="3">
    <location>
        <begin position="373"/>
        <end position="398"/>
    </location>
</feature>
<feature type="region of interest" description="Disordered" evidence="3">
    <location>
        <begin position="511"/>
        <end position="534"/>
    </location>
</feature>
<gene>
    <name evidence="5" type="ORF">X975_10627</name>
</gene>
<feature type="domain" description="ENT" evidence="4">
    <location>
        <begin position="13"/>
        <end position="97"/>
    </location>
</feature>
<feature type="region of interest" description="Disordered" evidence="3">
    <location>
        <begin position="128"/>
        <end position="170"/>
    </location>
</feature>
<feature type="compositionally biased region" description="Low complexity" evidence="3">
    <location>
        <begin position="788"/>
        <end position="811"/>
    </location>
</feature>
<proteinExistence type="predicted"/>
<feature type="compositionally biased region" description="Polar residues" evidence="3">
    <location>
        <begin position="406"/>
        <end position="419"/>
    </location>
</feature>
<feature type="compositionally biased region" description="Low complexity" evidence="3">
    <location>
        <begin position="302"/>
        <end position="328"/>
    </location>
</feature>
<feature type="region of interest" description="Disordered" evidence="3">
    <location>
        <begin position="665"/>
        <end position="738"/>
    </location>
</feature>
<dbReference type="InterPro" id="IPR005491">
    <property type="entry name" value="ENT_dom"/>
</dbReference>